<sequence length="152" mass="17196">MAHPYPTLIPGLRSPYDQVNGLVYFGRMLDKIRLMAAGNLPKDWQPMRGAVKGSFDWRCCEFLQIDYAALEAEALKGGSDESLLAWAYANGRQPTEQEIEVWNAFMTKRGWRDAGTQRLNERLEEIGLPPGTVQTMFEFIEIDEGRLTPGAK</sequence>
<keyword evidence="3" id="KW-1185">Reference proteome</keyword>
<evidence type="ECO:0000313" key="3">
    <source>
        <dbReference type="Proteomes" id="UP001596052"/>
    </source>
</evidence>
<reference evidence="3" key="1">
    <citation type="journal article" date="2019" name="Int. J. Syst. Evol. Microbiol.">
        <title>The Global Catalogue of Microorganisms (GCM) 10K type strain sequencing project: providing services to taxonomists for standard genome sequencing and annotation.</title>
        <authorList>
            <consortium name="The Broad Institute Genomics Platform"/>
            <consortium name="The Broad Institute Genome Sequencing Center for Infectious Disease"/>
            <person name="Wu L."/>
            <person name="Ma J."/>
        </authorList>
    </citation>
    <scope>NUCLEOTIDE SEQUENCE [LARGE SCALE GENOMIC DNA]</scope>
    <source>
        <strain evidence="3">CGMCC 4.1469</strain>
    </source>
</reference>
<dbReference type="Proteomes" id="UP001596052">
    <property type="component" value="Unassembled WGS sequence"/>
</dbReference>
<dbReference type="RefSeq" id="WP_377162987.1">
    <property type="nucleotide sequence ID" value="NZ_JBHSMQ010000001.1"/>
</dbReference>
<comment type="caution">
    <text evidence="2">The sequence shown here is derived from an EMBL/GenBank/DDBJ whole genome shotgun (WGS) entry which is preliminary data.</text>
</comment>
<dbReference type="InterPro" id="IPR031849">
    <property type="entry name" value="DUF5069"/>
</dbReference>
<gene>
    <name evidence="2" type="ORF">ACFQDI_02330</name>
</gene>
<dbReference type="EMBL" id="JBHSMQ010000001">
    <property type="protein sequence ID" value="MFC5453680.1"/>
    <property type="molecule type" value="Genomic_DNA"/>
</dbReference>
<name>A0ABW0KK45_9BACT</name>
<evidence type="ECO:0000313" key="2">
    <source>
        <dbReference type="EMBL" id="MFC5453680.1"/>
    </source>
</evidence>
<organism evidence="2 3">
    <name type="scientific">Prosthecobacter fluviatilis</name>
    <dbReference type="NCBI Taxonomy" id="445931"/>
    <lineage>
        <taxon>Bacteria</taxon>
        <taxon>Pseudomonadati</taxon>
        <taxon>Verrucomicrobiota</taxon>
        <taxon>Verrucomicrobiia</taxon>
        <taxon>Verrucomicrobiales</taxon>
        <taxon>Verrucomicrobiaceae</taxon>
        <taxon>Prosthecobacter</taxon>
    </lineage>
</organism>
<proteinExistence type="predicted"/>
<protein>
    <submittedName>
        <fullName evidence="2">DUF5069 domain-containing protein</fullName>
    </submittedName>
</protein>
<evidence type="ECO:0000259" key="1">
    <source>
        <dbReference type="Pfam" id="PF16798"/>
    </source>
</evidence>
<accession>A0ABW0KK45</accession>
<dbReference type="Pfam" id="PF16798">
    <property type="entry name" value="DUF5069"/>
    <property type="match status" value="1"/>
</dbReference>
<feature type="domain" description="DUF5069" evidence="1">
    <location>
        <begin position="12"/>
        <end position="146"/>
    </location>
</feature>